<comment type="similarity">
    <text evidence="2">Belongs to the AzlC family.</text>
</comment>
<evidence type="ECO:0000256" key="5">
    <source>
        <dbReference type="ARBA" id="ARBA00022692"/>
    </source>
</evidence>
<comment type="caution">
    <text evidence="10">The sequence shown here is derived from an EMBL/GenBank/DDBJ whole genome shotgun (WGS) entry which is preliminary data.</text>
</comment>
<protein>
    <submittedName>
        <fullName evidence="10">AzlC family ABC transporter permease</fullName>
    </submittedName>
</protein>
<reference evidence="10" key="2">
    <citation type="journal article" date="2021" name="PeerJ">
        <title>Extensive microbial diversity within the chicken gut microbiome revealed by metagenomics and culture.</title>
        <authorList>
            <person name="Gilroy R."/>
            <person name="Ravi A."/>
            <person name="Getino M."/>
            <person name="Pursley I."/>
            <person name="Horton D.L."/>
            <person name="Alikhan N.F."/>
            <person name="Baker D."/>
            <person name="Gharbi K."/>
            <person name="Hall N."/>
            <person name="Watson M."/>
            <person name="Adriaenssens E.M."/>
            <person name="Foster-Nyarko E."/>
            <person name="Jarju S."/>
            <person name="Secka A."/>
            <person name="Antonio M."/>
            <person name="Oren A."/>
            <person name="Chaudhuri R.R."/>
            <person name="La Ragione R."/>
            <person name="Hildebrand F."/>
            <person name="Pallen M.J."/>
        </authorList>
    </citation>
    <scope>NUCLEOTIDE SEQUENCE</scope>
    <source>
        <strain evidence="10">ChiSxjej2B14-8506</strain>
    </source>
</reference>
<dbReference type="PANTHER" id="PTHR34979">
    <property type="entry name" value="INNER MEMBRANE PROTEIN YGAZ"/>
    <property type="match status" value="1"/>
</dbReference>
<evidence type="ECO:0000256" key="4">
    <source>
        <dbReference type="ARBA" id="ARBA00022475"/>
    </source>
</evidence>
<dbReference type="AlphaFoldDB" id="A0A9D1S4J0"/>
<keyword evidence="4" id="KW-1003">Cell membrane</keyword>
<proteinExistence type="inferred from homology"/>
<dbReference type="GO" id="GO:1903785">
    <property type="term" value="P:L-valine transmembrane transport"/>
    <property type="evidence" value="ECO:0007669"/>
    <property type="project" value="TreeGrafter"/>
</dbReference>
<sequence>MQENAQNTPAQSDTPQSVSANAPQNKCDTAQPAQASVPDRSCGAEVVNGAQAARQSTSLWRAAFRATVPVLCGYLALGSAFGLLLNAAGYGALAAGAMSVVLYAGSGQFLAAQMLASGATLVEMALATFFLNARHMVYGLSLLDEYAHAGKYRFQLMFELTDEAYALLTAGNVPPGADRAKYNSHVQLLCHAYWILGSVIGAAIGMLLPINTKGLDFSLTALFITILLDQLRLKNNRLPAIIGAACALVMRGLLPDNMLLGGMLLMLAVLIASRRGIERYQEGAVR</sequence>
<organism evidence="10 11">
    <name type="scientific">Candidatus Fimadaptatus faecigallinarum</name>
    <dbReference type="NCBI Taxonomy" id="2840814"/>
    <lineage>
        <taxon>Bacteria</taxon>
        <taxon>Bacillati</taxon>
        <taxon>Bacillota</taxon>
        <taxon>Clostridia</taxon>
        <taxon>Eubacteriales</taxon>
        <taxon>Candidatus Fimadaptatus</taxon>
    </lineage>
</organism>
<evidence type="ECO:0000256" key="9">
    <source>
        <dbReference type="SAM" id="Phobius"/>
    </source>
</evidence>
<feature type="region of interest" description="Disordered" evidence="8">
    <location>
        <begin position="1"/>
        <end position="34"/>
    </location>
</feature>
<dbReference type="EMBL" id="DVNK01000036">
    <property type="protein sequence ID" value="HIU46700.1"/>
    <property type="molecule type" value="Genomic_DNA"/>
</dbReference>
<keyword evidence="5 9" id="KW-0812">Transmembrane</keyword>
<accession>A0A9D1S4J0</accession>
<evidence type="ECO:0000256" key="7">
    <source>
        <dbReference type="ARBA" id="ARBA00023136"/>
    </source>
</evidence>
<feature type="transmembrane region" description="Helical" evidence="9">
    <location>
        <begin position="110"/>
        <end position="131"/>
    </location>
</feature>
<dbReference type="GO" id="GO:0005886">
    <property type="term" value="C:plasma membrane"/>
    <property type="evidence" value="ECO:0007669"/>
    <property type="project" value="UniProtKB-SubCell"/>
</dbReference>
<comment type="subcellular location">
    <subcellularLocation>
        <location evidence="1">Cell membrane</location>
        <topology evidence="1">Multi-pass membrane protein</topology>
    </subcellularLocation>
</comment>
<dbReference type="PANTHER" id="PTHR34979:SF1">
    <property type="entry name" value="INNER MEMBRANE PROTEIN YGAZ"/>
    <property type="match status" value="1"/>
</dbReference>
<dbReference type="InterPro" id="IPR011606">
    <property type="entry name" value="Brnchd-chn_aa_trnsp_permease"/>
</dbReference>
<feature type="transmembrane region" description="Helical" evidence="9">
    <location>
        <begin position="260"/>
        <end position="277"/>
    </location>
</feature>
<evidence type="ECO:0000313" key="11">
    <source>
        <dbReference type="Proteomes" id="UP000824123"/>
    </source>
</evidence>
<feature type="transmembrane region" description="Helical" evidence="9">
    <location>
        <begin position="188"/>
        <end position="208"/>
    </location>
</feature>
<keyword evidence="7 9" id="KW-0472">Membrane</keyword>
<evidence type="ECO:0000256" key="3">
    <source>
        <dbReference type="ARBA" id="ARBA00022448"/>
    </source>
</evidence>
<reference evidence="10" key="1">
    <citation type="submission" date="2020-10" db="EMBL/GenBank/DDBJ databases">
        <authorList>
            <person name="Gilroy R."/>
        </authorList>
    </citation>
    <scope>NUCLEOTIDE SEQUENCE</scope>
    <source>
        <strain evidence="10">ChiSxjej2B14-8506</strain>
    </source>
</reference>
<evidence type="ECO:0000256" key="6">
    <source>
        <dbReference type="ARBA" id="ARBA00022989"/>
    </source>
</evidence>
<keyword evidence="6 9" id="KW-1133">Transmembrane helix</keyword>
<feature type="transmembrane region" description="Helical" evidence="9">
    <location>
        <begin position="71"/>
        <end position="104"/>
    </location>
</feature>
<evidence type="ECO:0000256" key="2">
    <source>
        <dbReference type="ARBA" id="ARBA00010735"/>
    </source>
</evidence>
<dbReference type="Pfam" id="PF03591">
    <property type="entry name" value="AzlC"/>
    <property type="match status" value="1"/>
</dbReference>
<evidence type="ECO:0000313" key="10">
    <source>
        <dbReference type="EMBL" id="HIU46700.1"/>
    </source>
</evidence>
<keyword evidence="3" id="KW-0813">Transport</keyword>
<dbReference type="Proteomes" id="UP000824123">
    <property type="component" value="Unassembled WGS sequence"/>
</dbReference>
<name>A0A9D1S4J0_9FIRM</name>
<gene>
    <name evidence="10" type="ORF">IAC59_05530</name>
</gene>
<evidence type="ECO:0000256" key="1">
    <source>
        <dbReference type="ARBA" id="ARBA00004651"/>
    </source>
</evidence>
<evidence type="ECO:0000256" key="8">
    <source>
        <dbReference type="SAM" id="MobiDB-lite"/>
    </source>
</evidence>